<evidence type="ECO:0000313" key="4">
    <source>
        <dbReference type="Proteomes" id="UP000255529"/>
    </source>
</evidence>
<dbReference type="RefSeq" id="WP_115183607.1">
    <property type="nucleotide sequence ID" value="NZ_CAMKUF010000006.1"/>
</dbReference>
<dbReference type="AlphaFoldDB" id="A0A379ZN19"/>
<dbReference type="Proteomes" id="UP000255529">
    <property type="component" value="Unassembled WGS sequence"/>
</dbReference>
<reference evidence="3 4" key="1">
    <citation type="submission" date="2018-06" db="EMBL/GenBank/DDBJ databases">
        <authorList>
            <consortium name="Pathogen Informatics"/>
            <person name="Doyle S."/>
        </authorList>
    </citation>
    <scope>NUCLEOTIDE SEQUENCE [LARGE SCALE GENOMIC DNA]</scope>
    <source>
        <strain evidence="3 4">NCTC11544</strain>
    </source>
</reference>
<sequence length="178" mass="20810">MYQVNLLPWRMRGQRRRYAFWLRVFILQLVLVLAVLMVVFGLLSQQQVQRHEALLMLSGQQTELTERYQQLQQAVTRLARLTALAQQYDNNLAHNRRYLQLLQQLSTLLPDSLWLIALESNAQNITLRGLGRRYEAVLQFEQQLTALPLLQNYRLAEVVQRQDGLFSFTLMAQWGPGG</sequence>
<dbReference type="PANTHER" id="PTHR40278">
    <property type="entry name" value="DNA UTILIZATION PROTEIN HOFN"/>
    <property type="match status" value="1"/>
</dbReference>
<accession>A0A379ZN19</accession>
<evidence type="ECO:0000256" key="2">
    <source>
        <dbReference type="SAM" id="Phobius"/>
    </source>
</evidence>
<dbReference type="EMBL" id="UGYN01000002">
    <property type="protein sequence ID" value="SUI64401.1"/>
    <property type="molecule type" value="Genomic_DNA"/>
</dbReference>
<proteinExistence type="predicted"/>
<evidence type="ECO:0000256" key="1">
    <source>
        <dbReference type="SAM" id="Coils"/>
    </source>
</evidence>
<feature type="transmembrane region" description="Helical" evidence="2">
    <location>
        <begin position="20"/>
        <end position="43"/>
    </location>
</feature>
<keyword evidence="1" id="KW-0175">Coiled coil</keyword>
<evidence type="ECO:0000313" key="3">
    <source>
        <dbReference type="EMBL" id="SUI64401.1"/>
    </source>
</evidence>
<dbReference type="InterPro" id="IPR052534">
    <property type="entry name" value="Extracell_DNA_Util/SecSys_Comp"/>
</dbReference>
<gene>
    <name evidence="3" type="ORF">NCTC11544_02625</name>
</gene>
<organism evidence="3 4">
    <name type="scientific">Serratia quinivorans</name>
    <dbReference type="NCBI Taxonomy" id="137545"/>
    <lineage>
        <taxon>Bacteria</taxon>
        <taxon>Pseudomonadati</taxon>
        <taxon>Pseudomonadota</taxon>
        <taxon>Gammaproteobacteria</taxon>
        <taxon>Enterobacterales</taxon>
        <taxon>Yersiniaceae</taxon>
        <taxon>Serratia</taxon>
    </lineage>
</organism>
<keyword evidence="2" id="KW-0472">Membrane</keyword>
<name>A0A379ZN19_9GAMM</name>
<keyword evidence="2" id="KW-1133">Transmembrane helix</keyword>
<dbReference type="PANTHER" id="PTHR40278:SF1">
    <property type="entry name" value="DNA UTILIZATION PROTEIN HOFN"/>
    <property type="match status" value="1"/>
</dbReference>
<keyword evidence="2" id="KW-0812">Transmembrane</keyword>
<dbReference type="Pfam" id="PF05137">
    <property type="entry name" value="PilN"/>
    <property type="match status" value="1"/>
</dbReference>
<protein>
    <submittedName>
        <fullName evidence="3">Fimbrial assembly protein (PilN)</fullName>
    </submittedName>
</protein>
<feature type="coiled-coil region" evidence="1">
    <location>
        <begin position="61"/>
        <end position="91"/>
    </location>
</feature>
<dbReference type="InterPro" id="IPR007813">
    <property type="entry name" value="PilN"/>
</dbReference>